<keyword evidence="4" id="KW-0217">Developmental protein</keyword>
<dbReference type="PANTHER" id="PTHR47460">
    <property type="entry name" value="SERINE/THREONINE-PROTEIN KINASE-LIKE PROTEIN ACR4"/>
    <property type="match status" value="1"/>
</dbReference>
<comment type="subcellular location">
    <subcellularLocation>
        <location evidence="1">Cell membrane</location>
        <topology evidence="1">Single-pass type I membrane protein</topology>
    </subcellularLocation>
    <subcellularLocation>
        <location evidence="2">Endosome</location>
        <location evidence="2">Multivesicular body membrane</location>
        <topology evidence="2">Single-pass type I membrane protein</topology>
    </subcellularLocation>
</comment>
<feature type="chain" id="PRO_5019290569" description="non-specific serine/threonine protein kinase" evidence="28">
    <location>
        <begin position="20"/>
        <end position="903"/>
    </location>
</feature>
<dbReference type="PROSITE" id="PS00108">
    <property type="entry name" value="PROTEIN_KINASE_ST"/>
    <property type="match status" value="1"/>
</dbReference>
<keyword evidence="12" id="KW-0967">Endosome</keyword>
<dbReference type="InterPro" id="IPR001368">
    <property type="entry name" value="TNFR/NGFR_Cys_rich_reg"/>
</dbReference>
<dbReference type="InterPro" id="IPR000408">
    <property type="entry name" value="Reg_chr_condens"/>
</dbReference>
<evidence type="ECO:0000256" key="7">
    <source>
        <dbReference type="ARBA" id="ARBA00022679"/>
    </source>
</evidence>
<dbReference type="CDD" id="cd14066">
    <property type="entry name" value="STKc_IRAK"/>
    <property type="match status" value="1"/>
</dbReference>
<dbReference type="GO" id="GO:0005886">
    <property type="term" value="C:plasma membrane"/>
    <property type="evidence" value="ECO:0007669"/>
    <property type="project" value="UniProtKB-SubCell"/>
</dbReference>
<dbReference type="Gene3D" id="2.130.10.30">
    <property type="entry name" value="Regulator of chromosome condensation 1/beta-lactamase-inhibitor protein II"/>
    <property type="match status" value="2"/>
</dbReference>
<comment type="catalytic activity">
    <reaction evidence="21">
        <text>L-seryl-[protein] + ATP = O-phospho-L-seryl-[protein] + ADP + H(+)</text>
        <dbReference type="Rhea" id="RHEA:17989"/>
        <dbReference type="Rhea" id="RHEA-COMP:9863"/>
        <dbReference type="Rhea" id="RHEA-COMP:11604"/>
        <dbReference type="ChEBI" id="CHEBI:15378"/>
        <dbReference type="ChEBI" id="CHEBI:29999"/>
        <dbReference type="ChEBI" id="CHEBI:30616"/>
        <dbReference type="ChEBI" id="CHEBI:83421"/>
        <dbReference type="ChEBI" id="CHEBI:456216"/>
        <dbReference type="EC" id="2.7.11.1"/>
    </reaction>
</comment>
<keyword evidence="18" id="KW-0675">Receptor</keyword>
<comment type="catalytic activity">
    <reaction evidence="20">
        <text>L-threonyl-[protein] + ATP = O-phospho-L-threonyl-[protein] + ADP + H(+)</text>
        <dbReference type="Rhea" id="RHEA:46608"/>
        <dbReference type="Rhea" id="RHEA-COMP:11060"/>
        <dbReference type="Rhea" id="RHEA-COMP:11605"/>
        <dbReference type="ChEBI" id="CHEBI:15378"/>
        <dbReference type="ChEBI" id="CHEBI:30013"/>
        <dbReference type="ChEBI" id="CHEBI:30616"/>
        <dbReference type="ChEBI" id="CHEBI:61977"/>
        <dbReference type="ChEBI" id="CHEBI:456216"/>
        <dbReference type="EC" id="2.7.11.1"/>
    </reaction>
</comment>
<evidence type="ECO:0000259" key="29">
    <source>
        <dbReference type="PROSITE" id="PS50011"/>
    </source>
</evidence>
<dbReference type="PROSITE" id="PS50012">
    <property type="entry name" value="RCC1_3"/>
    <property type="match status" value="1"/>
</dbReference>
<evidence type="ECO:0000256" key="11">
    <source>
        <dbReference type="ARBA" id="ARBA00022741"/>
    </source>
</evidence>
<evidence type="ECO:0000256" key="28">
    <source>
        <dbReference type="SAM" id="SignalP"/>
    </source>
</evidence>
<dbReference type="EMBL" id="QPKB01000001">
    <property type="protein sequence ID" value="RWR71958.1"/>
    <property type="molecule type" value="Genomic_DNA"/>
</dbReference>
<dbReference type="InterPro" id="IPR011009">
    <property type="entry name" value="Kinase-like_dom_sf"/>
</dbReference>
<evidence type="ECO:0000256" key="5">
    <source>
        <dbReference type="ARBA" id="ARBA00022475"/>
    </source>
</evidence>
<keyword evidence="14 25" id="KW-0067">ATP-binding</keyword>
<evidence type="ECO:0000256" key="21">
    <source>
        <dbReference type="ARBA" id="ARBA00048679"/>
    </source>
</evidence>
<evidence type="ECO:0000256" key="16">
    <source>
        <dbReference type="ARBA" id="ARBA00023136"/>
    </source>
</evidence>
<keyword evidence="32" id="KW-1185">Reference proteome</keyword>
<proteinExistence type="predicted"/>
<feature type="region of interest" description="Disordered" evidence="26">
    <location>
        <begin position="807"/>
        <end position="830"/>
    </location>
</feature>
<feature type="repeat" description="RCC1" evidence="24">
    <location>
        <begin position="93"/>
        <end position="134"/>
    </location>
</feature>
<evidence type="ECO:0000256" key="1">
    <source>
        <dbReference type="ARBA" id="ARBA00004251"/>
    </source>
</evidence>
<feature type="domain" description="TNFR-Cys" evidence="30">
    <location>
        <begin position="339"/>
        <end position="390"/>
    </location>
</feature>
<dbReference type="FunFam" id="3.30.200.20:FF:000357">
    <property type="entry name" value="serine/threonine-protein kinase-like protein CCR1"/>
    <property type="match status" value="1"/>
</dbReference>
<dbReference type="Pfam" id="PF13540">
    <property type="entry name" value="RCC1_2"/>
    <property type="match status" value="1"/>
</dbReference>
<dbReference type="PROSITE" id="PS50011">
    <property type="entry name" value="PROTEIN_KINASE_DOM"/>
    <property type="match status" value="1"/>
</dbReference>
<dbReference type="SUPFAM" id="SSF50985">
    <property type="entry name" value="RCC1/BLIP-II"/>
    <property type="match status" value="2"/>
</dbReference>
<keyword evidence="7" id="KW-0808">Transferase</keyword>
<dbReference type="InterPro" id="IPR008271">
    <property type="entry name" value="Ser/Thr_kinase_AS"/>
</dbReference>
<feature type="repeat" description="TNFR-Cys" evidence="23">
    <location>
        <begin position="339"/>
        <end position="390"/>
    </location>
</feature>
<evidence type="ECO:0000256" key="10">
    <source>
        <dbReference type="ARBA" id="ARBA00022737"/>
    </source>
</evidence>
<evidence type="ECO:0000256" key="20">
    <source>
        <dbReference type="ARBA" id="ARBA00047899"/>
    </source>
</evidence>
<dbReference type="GO" id="GO:0009791">
    <property type="term" value="P:post-embryonic development"/>
    <property type="evidence" value="ECO:0007669"/>
    <property type="project" value="UniProtKB-ARBA"/>
</dbReference>
<dbReference type="STRING" id="337451.A0A443N0A2"/>
<dbReference type="FunFam" id="1.10.510.10:FF:000477">
    <property type="entry name" value="Receptor protein kinase CRINKLY4"/>
    <property type="match status" value="1"/>
</dbReference>
<dbReference type="PROSITE" id="PS50050">
    <property type="entry name" value="TNFR_NGFR_2"/>
    <property type="match status" value="1"/>
</dbReference>
<dbReference type="GO" id="GO:0004674">
    <property type="term" value="F:protein serine/threonine kinase activity"/>
    <property type="evidence" value="ECO:0007669"/>
    <property type="project" value="UniProtKB-KW"/>
</dbReference>
<evidence type="ECO:0000256" key="23">
    <source>
        <dbReference type="PROSITE-ProRule" id="PRU00206"/>
    </source>
</evidence>
<reference evidence="31 32" key="1">
    <citation type="journal article" date="2019" name="Nat. Plants">
        <title>Stout camphor tree genome fills gaps in understanding of flowering plant genome evolution.</title>
        <authorList>
            <person name="Chaw S.M."/>
            <person name="Liu Y.C."/>
            <person name="Wu Y.W."/>
            <person name="Wang H.Y."/>
            <person name="Lin C.I."/>
            <person name="Wu C.S."/>
            <person name="Ke H.M."/>
            <person name="Chang L.Y."/>
            <person name="Hsu C.Y."/>
            <person name="Yang H.T."/>
            <person name="Sudianto E."/>
            <person name="Hsu M.H."/>
            <person name="Wu K.P."/>
            <person name="Wang L.N."/>
            <person name="Leebens-Mack J.H."/>
            <person name="Tsai I.J."/>
        </authorList>
    </citation>
    <scope>NUCLEOTIDE SEQUENCE [LARGE SCALE GENOMIC DNA]</scope>
    <source>
        <strain evidence="32">cv. Chaw 1501</strain>
        <tissue evidence="31">Young leaves</tissue>
    </source>
</reference>
<evidence type="ECO:0000256" key="9">
    <source>
        <dbReference type="ARBA" id="ARBA00022729"/>
    </source>
</evidence>
<dbReference type="Gene3D" id="3.30.200.20">
    <property type="entry name" value="Phosphorylase Kinase, domain 1"/>
    <property type="match status" value="1"/>
</dbReference>
<dbReference type="FunFam" id="2.130.10.30:FF:000044">
    <property type="entry name" value="Serine/threonine-protein kinase-like protein CR4"/>
    <property type="match status" value="1"/>
</dbReference>
<evidence type="ECO:0000256" key="8">
    <source>
        <dbReference type="ARBA" id="ARBA00022692"/>
    </source>
</evidence>
<dbReference type="AlphaFoldDB" id="A0A443N0A2"/>
<evidence type="ECO:0000259" key="30">
    <source>
        <dbReference type="PROSITE" id="PS50050"/>
    </source>
</evidence>
<keyword evidence="16 27" id="KW-0472">Membrane</keyword>
<dbReference type="InterPro" id="IPR017441">
    <property type="entry name" value="Protein_kinase_ATP_BS"/>
</dbReference>
<evidence type="ECO:0000256" key="22">
    <source>
        <dbReference type="ARBA" id="ARBA00076080"/>
    </source>
</evidence>
<sequence length="903" mass="97852">MSTRRAGFLIQALIFMVFSDTRLQVSGLGSMSSIAVSYGENGPGFCGLSSDGSHLVTCYGADSAIVYGAPFRFPFSGLTAGDGFVCGLLLDSNQPYCWGNNVYIQMGVPQPMIEGASYSEISAGDHHLCALRKPVEGIHRNTSLVDCWGYNMTASHAFGGNIMSLTAGSVFNCGLFAENRTAFCWGDETSSGIIGLVPRNSRFRSISAGGFHVCGILEDGSSRVFCWGRSLGFKDSSSGNLGSGGDVDLAPGNSMVSVVGGRFHACGIKSSDHGVICWGFALDSSKPAPNGVKFYEIAAGDYFTCGVLAENSLRADCWGSNFPSTLPMAVSPGLCVPSPCGSGFYEFNHESSDIKLCKSLNSRVCLPCSNGCSAGMYQSAPCTPKSDLRCEFNCSVCASPDCSSSCPSTTTKKNKQFSSLQMPIFVAELVFAVFLVIFVSLIACLYVRYKLQKCSCSEAATKNVKSRTGSFRKESIKIRPDMEELKIRRAQTFTYEELEKATGGFSEESQVGRGSFSCVFKGVLKDGTVVAVKRAIMASDTKKNSKEFHTELDLLSRLNHAHLLNLLGYCEEGGERLLVYEFMAHGSLHQHLHGKNRSQKEQLDWVRRVTIAVQAARGIEYLHGYACPPVIHRDIKSSNILIDEEHNARVADFGLSLLGPADSGSPLSELPAGTLGYLDPEYYRLHYLTTKSDVYSFGVLLLEILSGRKAIDMQFDEGNIVEWAVPLIKEGDISAILDPALKPPAELEALKRIANVACKCVRMRGKDRPSMDKVTTALEQALALLMGSPCNEQPILPTEVVLGSSRLHKKASQRSSNRSASETDTVETEDQRFEFRAPSWITFPSVASSQRRKSSVSDAEVDVKNTEAKNPVNASGGVDGLRCLEEEIGPASPQEDLFLQHNF</sequence>
<evidence type="ECO:0000256" key="3">
    <source>
        <dbReference type="ARBA" id="ARBA00012513"/>
    </source>
</evidence>
<dbReference type="GO" id="GO:0099402">
    <property type="term" value="P:plant organ development"/>
    <property type="evidence" value="ECO:0007669"/>
    <property type="project" value="UniProtKB-ARBA"/>
</dbReference>
<evidence type="ECO:0000256" key="14">
    <source>
        <dbReference type="ARBA" id="ARBA00022840"/>
    </source>
</evidence>
<evidence type="ECO:0000256" key="2">
    <source>
        <dbReference type="ARBA" id="ARBA00004545"/>
    </source>
</evidence>
<dbReference type="InterPro" id="IPR000719">
    <property type="entry name" value="Prot_kinase_dom"/>
</dbReference>
<dbReference type="OrthoDB" id="1895016at2759"/>
<accession>A0A443N0A2</accession>
<evidence type="ECO:0000256" key="25">
    <source>
        <dbReference type="PROSITE-ProRule" id="PRU10141"/>
    </source>
</evidence>
<keyword evidence="19" id="KW-0325">Glycoprotein</keyword>
<dbReference type="Pfam" id="PF07714">
    <property type="entry name" value="PK_Tyr_Ser-Thr"/>
    <property type="match status" value="1"/>
</dbReference>
<feature type="signal peptide" evidence="28">
    <location>
        <begin position="1"/>
        <end position="19"/>
    </location>
</feature>
<keyword evidence="6" id="KW-0723">Serine/threonine-protein kinase</keyword>
<keyword evidence="15 27" id="KW-1133">Transmembrane helix</keyword>
<evidence type="ECO:0000256" key="27">
    <source>
        <dbReference type="SAM" id="Phobius"/>
    </source>
</evidence>
<dbReference type="Proteomes" id="UP000283530">
    <property type="component" value="Unassembled WGS sequence"/>
</dbReference>
<evidence type="ECO:0000256" key="26">
    <source>
        <dbReference type="SAM" id="MobiDB-lite"/>
    </source>
</evidence>
<evidence type="ECO:0000256" key="4">
    <source>
        <dbReference type="ARBA" id="ARBA00022473"/>
    </source>
</evidence>
<name>A0A443N0A2_9MAGN</name>
<feature type="transmembrane region" description="Helical" evidence="27">
    <location>
        <begin position="424"/>
        <end position="447"/>
    </location>
</feature>
<keyword evidence="11 25" id="KW-0547">Nucleotide-binding</keyword>
<dbReference type="InterPro" id="IPR009091">
    <property type="entry name" value="RCC1/BLIP-II"/>
</dbReference>
<comment type="caution">
    <text evidence="23">Lacks conserved residue(s) required for the propagation of feature annotation.</text>
</comment>
<evidence type="ECO:0000256" key="6">
    <source>
        <dbReference type="ARBA" id="ARBA00022527"/>
    </source>
</evidence>
<dbReference type="PROSITE" id="PS00107">
    <property type="entry name" value="PROTEIN_KINASE_ATP"/>
    <property type="match status" value="1"/>
</dbReference>
<evidence type="ECO:0000256" key="24">
    <source>
        <dbReference type="PROSITE-ProRule" id="PRU00235"/>
    </source>
</evidence>
<dbReference type="InterPro" id="IPR001245">
    <property type="entry name" value="Ser-Thr/Tyr_kinase_cat_dom"/>
</dbReference>
<organism evidence="31 32">
    <name type="scientific">Cinnamomum micranthum f. kanehirae</name>
    <dbReference type="NCBI Taxonomy" id="337451"/>
    <lineage>
        <taxon>Eukaryota</taxon>
        <taxon>Viridiplantae</taxon>
        <taxon>Streptophyta</taxon>
        <taxon>Embryophyta</taxon>
        <taxon>Tracheophyta</taxon>
        <taxon>Spermatophyta</taxon>
        <taxon>Magnoliopsida</taxon>
        <taxon>Magnoliidae</taxon>
        <taxon>Laurales</taxon>
        <taxon>Lauraceae</taxon>
        <taxon>Cinnamomum</taxon>
    </lineage>
</organism>
<dbReference type="GO" id="GO:0090627">
    <property type="term" value="P:plant epidermal cell differentiation"/>
    <property type="evidence" value="ECO:0007669"/>
    <property type="project" value="UniProtKB-ARBA"/>
</dbReference>
<evidence type="ECO:0000256" key="15">
    <source>
        <dbReference type="ARBA" id="ARBA00022989"/>
    </source>
</evidence>
<evidence type="ECO:0000313" key="32">
    <source>
        <dbReference type="Proteomes" id="UP000283530"/>
    </source>
</evidence>
<evidence type="ECO:0000256" key="17">
    <source>
        <dbReference type="ARBA" id="ARBA00023157"/>
    </source>
</evidence>
<dbReference type="EC" id="2.7.11.1" evidence="3"/>
<dbReference type="Gene3D" id="1.10.510.10">
    <property type="entry name" value="Transferase(Phosphotransferase) domain 1"/>
    <property type="match status" value="1"/>
</dbReference>
<keyword evidence="13 31" id="KW-0418">Kinase</keyword>
<evidence type="ECO:0000256" key="19">
    <source>
        <dbReference type="ARBA" id="ARBA00023180"/>
    </source>
</evidence>
<evidence type="ECO:0000256" key="12">
    <source>
        <dbReference type="ARBA" id="ARBA00022753"/>
    </source>
</evidence>
<feature type="compositionally biased region" description="Polar residues" evidence="26">
    <location>
        <begin position="813"/>
        <end position="823"/>
    </location>
</feature>
<keyword evidence="5" id="KW-1003">Cell membrane</keyword>
<dbReference type="GO" id="GO:0090698">
    <property type="term" value="P:post-embryonic plant morphogenesis"/>
    <property type="evidence" value="ECO:0007669"/>
    <property type="project" value="UniProtKB-ARBA"/>
</dbReference>
<keyword evidence="17 23" id="KW-1015">Disulfide bond</keyword>
<keyword evidence="8 27" id="KW-0812">Transmembrane</keyword>
<dbReference type="GO" id="GO:0032585">
    <property type="term" value="C:multivesicular body membrane"/>
    <property type="evidence" value="ECO:0007669"/>
    <property type="project" value="UniProtKB-SubCell"/>
</dbReference>
<evidence type="ECO:0000256" key="18">
    <source>
        <dbReference type="ARBA" id="ARBA00023170"/>
    </source>
</evidence>
<keyword evidence="9 28" id="KW-0732">Signal</keyword>
<dbReference type="GO" id="GO:0048608">
    <property type="term" value="P:reproductive structure development"/>
    <property type="evidence" value="ECO:0007669"/>
    <property type="project" value="UniProtKB-ARBA"/>
</dbReference>
<feature type="domain" description="Protein kinase" evidence="29">
    <location>
        <begin position="505"/>
        <end position="782"/>
    </location>
</feature>
<protein>
    <recommendedName>
        <fullName evidence="3">non-specific serine/threonine protein kinase</fullName>
        <ecNumber evidence="3">2.7.11.1</ecNumber>
    </recommendedName>
    <alternativeName>
        <fullName evidence="22">Protein CRINKLY 4</fullName>
    </alternativeName>
</protein>
<evidence type="ECO:0000256" key="13">
    <source>
        <dbReference type="ARBA" id="ARBA00022777"/>
    </source>
</evidence>
<comment type="caution">
    <text evidence="31">The sequence shown here is derived from an EMBL/GenBank/DDBJ whole genome shotgun (WGS) entry which is preliminary data.</text>
</comment>
<evidence type="ECO:0000313" key="31">
    <source>
        <dbReference type="EMBL" id="RWR71958.1"/>
    </source>
</evidence>
<feature type="disulfide bond" evidence="23">
    <location>
        <begin position="372"/>
        <end position="390"/>
    </location>
</feature>
<gene>
    <name evidence="31" type="ORF">CKAN_00014600</name>
</gene>
<dbReference type="PANTHER" id="PTHR47460:SF1">
    <property type="entry name" value="SERINE_THREONINE-PROTEIN KINASE-LIKE PROTEIN ACR4"/>
    <property type="match status" value="1"/>
</dbReference>
<dbReference type="SUPFAM" id="SSF56112">
    <property type="entry name" value="Protein kinase-like (PK-like)"/>
    <property type="match status" value="1"/>
</dbReference>
<keyword evidence="10" id="KW-0677">Repeat</keyword>
<feature type="binding site" evidence="25">
    <location>
        <position position="533"/>
    </location>
    <ligand>
        <name>ATP</name>
        <dbReference type="ChEBI" id="CHEBI:30616"/>
    </ligand>
</feature>
<dbReference type="SMART" id="SM00220">
    <property type="entry name" value="S_TKc"/>
    <property type="match status" value="1"/>
</dbReference>
<dbReference type="GO" id="GO:0005524">
    <property type="term" value="F:ATP binding"/>
    <property type="evidence" value="ECO:0007669"/>
    <property type="project" value="UniProtKB-UniRule"/>
</dbReference>